<evidence type="ECO:0000313" key="3">
    <source>
        <dbReference type="Proteomes" id="UP000613743"/>
    </source>
</evidence>
<evidence type="ECO:0000256" key="1">
    <source>
        <dbReference type="SAM" id="Phobius"/>
    </source>
</evidence>
<accession>A0A917JWZ1</accession>
<keyword evidence="1" id="KW-1133">Transmembrane helix</keyword>
<keyword evidence="1" id="KW-0812">Transmembrane</keyword>
<dbReference type="Proteomes" id="UP000613743">
    <property type="component" value="Unassembled WGS sequence"/>
</dbReference>
<proteinExistence type="predicted"/>
<feature type="transmembrane region" description="Helical" evidence="1">
    <location>
        <begin position="78"/>
        <end position="95"/>
    </location>
</feature>
<comment type="caution">
    <text evidence="2">The sequence shown here is derived from an EMBL/GenBank/DDBJ whole genome shotgun (WGS) entry which is preliminary data.</text>
</comment>
<protein>
    <submittedName>
        <fullName evidence="2">Uncharacterized protein</fullName>
    </submittedName>
</protein>
<dbReference type="AlphaFoldDB" id="A0A917JWZ1"/>
<keyword evidence="3" id="KW-1185">Reference proteome</keyword>
<reference evidence="2" key="2">
    <citation type="submission" date="2020-09" db="EMBL/GenBank/DDBJ databases">
        <authorList>
            <person name="Sun Q."/>
            <person name="Ohkuma M."/>
        </authorList>
    </citation>
    <scope>NUCLEOTIDE SEQUENCE</scope>
    <source>
        <strain evidence="2">JCM 30804</strain>
    </source>
</reference>
<feature type="transmembrane region" description="Helical" evidence="1">
    <location>
        <begin position="47"/>
        <end position="66"/>
    </location>
</feature>
<evidence type="ECO:0000313" key="2">
    <source>
        <dbReference type="EMBL" id="GGI90880.1"/>
    </source>
</evidence>
<feature type="transmembrane region" description="Helical" evidence="1">
    <location>
        <begin position="101"/>
        <end position="126"/>
    </location>
</feature>
<organism evidence="2 3">
    <name type="scientific">Shewanella gelidii</name>
    <dbReference type="NCBI Taxonomy" id="1642821"/>
    <lineage>
        <taxon>Bacteria</taxon>
        <taxon>Pseudomonadati</taxon>
        <taxon>Pseudomonadota</taxon>
        <taxon>Gammaproteobacteria</taxon>
        <taxon>Alteromonadales</taxon>
        <taxon>Shewanellaceae</taxon>
        <taxon>Shewanella</taxon>
    </lineage>
</organism>
<name>A0A917JWZ1_9GAMM</name>
<feature type="transmembrane region" description="Helical" evidence="1">
    <location>
        <begin position="7"/>
        <end position="27"/>
    </location>
</feature>
<dbReference type="EMBL" id="BMPZ01000011">
    <property type="protein sequence ID" value="GGI90880.1"/>
    <property type="molecule type" value="Genomic_DNA"/>
</dbReference>
<sequence>MVKNSIRLFIFGLLMWPMFMMIVGWVSPYWAIYVLDDPENSQVLLELFKFVPLAGAIVFSLTLILLTWKDNRVWLKRVSWGLSAIFSICACAVFVPAEQQVAIHVLNSIAELVGVLMFIVSALALLKVLPATIKANAVPEVQAEAQTV</sequence>
<dbReference type="RefSeq" id="WP_188922479.1">
    <property type="nucleotide sequence ID" value="NZ_BMPZ01000011.1"/>
</dbReference>
<gene>
    <name evidence="2" type="ORF">GCM10009332_30210</name>
</gene>
<keyword evidence="1" id="KW-0472">Membrane</keyword>
<reference evidence="2" key="1">
    <citation type="journal article" date="2014" name="Int. J. Syst. Evol. Microbiol.">
        <title>Complete genome sequence of Corynebacterium casei LMG S-19264T (=DSM 44701T), isolated from a smear-ripened cheese.</title>
        <authorList>
            <consortium name="US DOE Joint Genome Institute (JGI-PGF)"/>
            <person name="Walter F."/>
            <person name="Albersmeier A."/>
            <person name="Kalinowski J."/>
            <person name="Ruckert C."/>
        </authorList>
    </citation>
    <scope>NUCLEOTIDE SEQUENCE</scope>
    <source>
        <strain evidence="2">JCM 30804</strain>
    </source>
</reference>